<name>A0ABX4Y8Q8_9PSED</name>
<gene>
    <name evidence="2" type="ORF">CCU68_06615</name>
</gene>
<reference evidence="2 3" key="1">
    <citation type="submission" date="2018-01" db="EMBL/GenBank/DDBJ databases">
        <title>Draft Genome Sequence of Pseudomonas gingeri NCPPB 3146 (LMG 5327), a White Line Reaction Producer.</title>
        <authorList>
            <person name="Rokni-Zadeh H."/>
            <person name="Bahrami T."/>
            <person name="Zarvandi S."/>
            <person name="Changi-Ashtiani M."/>
            <person name="De Mot R."/>
        </authorList>
    </citation>
    <scope>NUCLEOTIDE SEQUENCE [LARGE SCALE GENOMIC DNA]</scope>
    <source>
        <strain evidence="3">NCPPB 3146 \ LMG 5327</strain>
    </source>
</reference>
<dbReference type="PANTHER" id="PTHR43581:SF4">
    <property type="entry name" value="ATP_GTP PHOSPHATASE"/>
    <property type="match status" value="1"/>
</dbReference>
<organism evidence="2 3">
    <name type="scientific">Pseudomonas gingeri NCPPB 3146 = LMG 5327</name>
    <dbReference type="NCBI Taxonomy" id="707248"/>
    <lineage>
        <taxon>Bacteria</taxon>
        <taxon>Pseudomonadati</taxon>
        <taxon>Pseudomonadota</taxon>
        <taxon>Gammaproteobacteria</taxon>
        <taxon>Pseudomonadales</taxon>
        <taxon>Pseudomonadaceae</taxon>
        <taxon>Pseudomonas</taxon>
    </lineage>
</organism>
<evidence type="ECO:0000313" key="2">
    <source>
        <dbReference type="EMBL" id="PNQ93383.1"/>
    </source>
</evidence>
<protein>
    <recommendedName>
        <fullName evidence="1">Endonuclease GajA/Old nuclease/RecF-like AAA domain-containing protein</fullName>
    </recommendedName>
</protein>
<sequence length="589" mass="66655">MPPTHPWFFVIRIPLHRCENDGPLRLSVQNYNYGKDENMKIDSLRIKNFRTISTEQVLQVSDGLTLVGPNNAGKTNALLALYMFFTGYENNHSYNYLSDLTHGDKSVKTSLTCYFRGEPEDVEIFEKLNKLKNLLGQEDEGDDFSINVYFNGNNPIYQIYPGVKRPEGKSPQYSMAQKSFVQSVLDSFKCYYIPSKKSIDELYNEFVLPFIRLKVAGALTEHLPKIRQSVATIAKSMNGVLHKNGLGDISVGFDIPNGSIEDLITSFDLRVSDPSNSSIYSKGMGVQATVLLSSFRWITEQQKKLNVIWLVEEPETYMHPSLALQASRILDDLSTISTVVKTTHAINFVPSDINLVQGVARSGKMQNTVVKMFSTHREATESIRKSLGVKFSDYFALSKFSLFVEGETDKAYIEHVWDQMQPHQKKLYPYLNSGQLLIKDFTGVPDLLGFIKSNFGLFRSEICSVTLFDGDKAGVDAARAMSSFCSNKEYSFNGNKEYVLIPGGHPIEGLFPDLWILEAYEHEPAWFEGGAPVVDADDKLISFKIRDGSKKAFMDYILDLYDDDRTYNSSQKFFALFKTINSAFERQDI</sequence>
<evidence type="ECO:0000313" key="3">
    <source>
        <dbReference type="Proteomes" id="UP000236232"/>
    </source>
</evidence>
<evidence type="ECO:0000259" key="1">
    <source>
        <dbReference type="Pfam" id="PF13175"/>
    </source>
</evidence>
<feature type="domain" description="Endonuclease GajA/Old nuclease/RecF-like AAA" evidence="1">
    <location>
        <begin position="39"/>
        <end position="176"/>
    </location>
</feature>
<dbReference type="Proteomes" id="UP000236232">
    <property type="component" value="Unassembled WGS sequence"/>
</dbReference>
<dbReference type="SUPFAM" id="SSF52540">
    <property type="entry name" value="P-loop containing nucleoside triphosphate hydrolases"/>
    <property type="match status" value="1"/>
</dbReference>
<accession>A0ABX4Y8Q8</accession>
<dbReference type="InterPro" id="IPR027417">
    <property type="entry name" value="P-loop_NTPase"/>
</dbReference>
<dbReference type="InterPro" id="IPR051396">
    <property type="entry name" value="Bact_Antivir_Def_Nuclease"/>
</dbReference>
<dbReference type="EMBL" id="POWE01000044">
    <property type="protein sequence ID" value="PNQ93383.1"/>
    <property type="molecule type" value="Genomic_DNA"/>
</dbReference>
<feature type="domain" description="Endonuclease GajA/Old nuclease/RecF-like AAA" evidence="1">
    <location>
        <begin position="195"/>
        <end position="347"/>
    </location>
</feature>
<dbReference type="PANTHER" id="PTHR43581">
    <property type="entry name" value="ATP/GTP PHOSPHATASE"/>
    <property type="match status" value="1"/>
</dbReference>
<comment type="caution">
    <text evidence="2">The sequence shown here is derived from an EMBL/GenBank/DDBJ whole genome shotgun (WGS) entry which is preliminary data.</text>
</comment>
<dbReference type="Pfam" id="PF13175">
    <property type="entry name" value="AAA_15"/>
    <property type="match status" value="2"/>
</dbReference>
<dbReference type="InterPro" id="IPR041685">
    <property type="entry name" value="AAA_GajA/Old/RecF-like"/>
</dbReference>
<dbReference type="Gene3D" id="3.40.50.300">
    <property type="entry name" value="P-loop containing nucleotide triphosphate hydrolases"/>
    <property type="match status" value="1"/>
</dbReference>
<keyword evidence="3" id="KW-1185">Reference proteome</keyword>
<proteinExistence type="predicted"/>